<proteinExistence type="predicted"/>
<dbReference type="EMBL" id="JBBWSC010000001">
    <property type="protein sequence ID" value="MEL0537318.1"/>
    <property type="molecule type" value="Genomic_DNA"/>
</dbReference>
<sequence length="234" mass="28045">MRLLKIDLRTNQRWIDNIESKNFDNKIIFNEIDEYLMKNNEELEVIDAVKMMNDNFKQAGDFTVFLSHSHDDIEAVKKLTTLLEKNGQKVFIDSIYWNYFEKLLKRIDDKYALNQDRNSYSYEKRNITTAVVHNLLSISLQKMIEKCEYFIFLDSNSIDKVNINTKKSTTSPWIYLELSTIALLKQRVEKGIRSRDVFNKALWFNYDIKDILTKFEEINEENDLLCRFKRSQYE</sequence>
<gene>
    <name evidence="1" type="ORF">AADA34_01085</name>
</gene>
<dbReference type="RefSeq" id="WP_341611006.1">
    <property type="nucleotide sequence ID" value="NZ_JBBWSC010000001.1"/>
</dbReference>
<evidence type="ECO:0008006" key="3">
    <source>
        <dbReference type="Google" id="ProtNLM"/>
    </source>
</evidence>
<accession>A0ABU9EXC3</accession>
<comment type="caution">
    <text evidence="1">The sequence shown here is derived from an EMBL/GenBank/DDBJ whole genome shotgun (WGS) entry which is preliminary data.</text>
</comment>
<organism evidence="1 2">
    <name type="scientific">Staphylococcus debuckii</name>
    <dbReference type="NCBI Taxonomy" id="2044912"/>
    <lineage>
        <taxon>Bacteria</taxon>
        <taxon>Bacillati</taxon>
        <taxon>Bacillota</taxon>
        <taxon>Bacilli</taxon>
        <taxon>Bacillales</taxon>
        <taxon>Staphylococcaceae</taxon>
        <taxon>Staphylococcus</taxon>
    </lineage>
</organism>
<dbReference type="Gene3D" id="3.40.50.10140">
    <property type="entry name" value="Toll/interleukin-1 receptor homology (TIR) domain"/>
    <property type="match status" value="1"/>
</dbReference>
<evidence type="ECO:0000313" key="1">
    <source>
        <dbReference type="EMBL" id="MEL0537318.1"/>
    </source>
</evidence>
<protein>
    <recommendedName>
        <fullName evidence="3">Toll/interleukin-1 receptor domain-containing protein</fullName>
    </recommendedName>
</protein>
<dbReference type="Proteomes" id="UP001380601">
    <property type="component" value="Unassembled WGS sequence"/>
</dbReference>
<evidence type="ECO:0000313" key="2">
    <source>
        <dbReference type="Proteomes" id="UP001380601"/>
    </source>
</evidence>
<reference evidence="1 2" key="1">
    <citation type="submission" date="2024-04" db="EMBL/GenBank/DDBJ databases">
        <title>Staphylococcus debuckii a clinical isolate.</title>
        <authorList>
            <person name="Magnan C."/>
            <person name="Plumet L."/>
            <person name="Morsli M."/>
            <person name="Molle V."/>
            <person name="Lavigne J.-P."/>
        </authorList>
    </citation>
    <scope>NUCLEOTIDE SEQUENCE [LARGE SCALE GENOMIC DNA]</scope>
    <source>
        <strain evidence="1 2">NSD001</strain>
    </source>
</reference>
<dbReference type="InterPro" id="IPR035897">
    <property type="entry name" value="Toll_tir_struct_dom_sf"/>
</dbReference>
<keyword evidence="2" id="KW-1185">Reference proteome</keyword>
<name>A0ABU9EXC3_9STAP</name>
<dbReference type="SUPFAM" id="SSF52200">
    <property type="entry name" value="Toll/Interleukin receptor TIR domain"/>
    <property type="match status" value="1"/>
</dbReference>